<dbReference type="NCBIfam" id="TIGR01447">
    <property type="entry name" value="recD"/>
    <property type="match status" value="1"/>
</dbReference>
<accession>A0A4D6XUZ7</accession>
<comment type="miscellaneous">
    <text evidence="11">In the RecBCD complex, RecB has a slow 3'-5' helicase, an exonuclease activity and loads RecA onto ssDNA, RecD has a fast 5'-3' helicase activity, while RecC stimulates the ATPase and processivity of the RecB helicase and contributes to recognition of the Chi site.</text>
</comment>
<dbReference type="AlphaFoldDB" id="A0A4D6XUZ7"/>
<keyword evidence="4 11" id="KW-0378">Hydrolase</keyword>
<evidence type="ECO:0000256" key="4">
    <source>
        <dbReference type="ARBA" id="ARBA00022801"/>
    </source>
</evidence>
<dbReference type="PANTHER" id="PTHR43788">
    <property type="entry name" value="DNA2/NAM7 HELICASE FAMILY MEMBER"/>
    <property type="match status" value="1"/>
</dbReference>
<dbReference type="GO" id="GO:0016887">
    <property type="term" value="F:ATP hydrolysis activity"/>
    <property type="evidence" value="ECO:0007669"/>
    <property type="project" value="RHEA"/>
</dbReference>
<comment type="subunit">
    <text evidence="11">Heterotrimer of RecB, RecC and RecD. All subunits contribute to DNA-binding.</text>
</comment>
<reference evidence="13 14" key="1">
    <citation type="submission" date="2018-12" db="EMBL/GenBank/DDBJ databases">
        <authorList>
            <person name="Chong R.A."/>
        </authorList>
    </citation>
    <scope>NUCLEOTIDE SEQUENCE [LARGE SCALE GENOMIC DNA]</scope>
    <source>
        <strain evidence="13 14">Bca</strain>
    </source>
</reference>
<dbReference type="PANTHER" id="PTHR43788:SF6">
    <property type="entry name" value="DNA HELICASE B"/>
    <property type="match status" value="1"/>
</dbReference>
<evidence type="ECO:0000256" key="6">
    <source>
        <dbReference type="ARBA" id="ARBA00022839"/>
    </source>
</evidence>
<protein>
    <recommendedName>
        <fullName evidence="11">RecBCD enzyme subunit RecD</fullName>
        <ecNumber evidence="11">5.6.2.3</ecNumber>
    </recommendedName>
    <alternativeName>
        <fullName evidence="11">DNA 5'-3' helicase subunit RecD</fullName>
    </alternativeName>
    <alternativeName>
        <fullName evidence="11">Exonuclease V subunit RecD</fullName>
        <shortName evidence="11">ExoV subunit RecD</shortName>
    </alternativeName>
    <alternativeName>
        <fullName evidence="11">Helicase/nuclease RecBCD subunit RecD</fullName>
    </alternativeName>
</protein>
<dbReference type="GO" id="GO:0008854">
    <property type="term" value="F:exodeoxyribonuclease V activity"/>
    <property type="evidence" value="ECO:0007669"/>
    <property type="project" value="InterPro"/>
</dbReference>
<evidence type="ECO:0000256" key="8">
    <source>
        <dbReference type="ARBA" id="ARBA00023125"/>
    </source>
</evidence>
<dbReference type="GO" id="GO:0009338">
    <property type="term" value="C:exodeoxyribonuclease V complex"/>
    <property type="evidence" value="ECO:0007669"/>
    <property type="project" value="InterPro"/>
</dbReference>
<keyword evidence="7 11" id="KW-0067">ATP-binding</keyword>
<name>A0A4D6XUZ7_9GAMM</name>
<keyword evidence="6 11" id="KW-0269">Exonuclease</keyword>
<keyword evidence="10 11" id="KW-0413">Isomerase</keyword>
<keyword evidence="5 11" id="KW-0347">Helicase</keyword>
<dbReference type="Gene3D" id="3.40.50.300">
    <property type="entry name" value="P-loop containing nucleotide triphosphate hydrolases"/>
    <property type="match status" value="3"/>
</dbReference>
<dbReference type="GO" id="GO:0017116">
    <property type="term" value="F:single-stranded DNA helicase activity"/>
    <property type="evidence" value="ECO:0007669"/>
    <property type="project" value="TreeGrafter"/>
</dbReference>
<reference evidence="13 14" key="2">
    <citation type="submission" date="2019-05" db="EMBL/GenBank/DDBJ databases">
        <title>Genome evolution of the obligate endosymbiont Buchnera aphidicola.</title>
        <authorList>
            <person name="Moran N.A."/>
        </authorList>
    </citation>
    <scope>NUCLEOTIDE SEQUENCE [LARGE SCALE GENOMIC DNA]</scope>
    <source>
        <strain evidence="13 14">Bca</strain>
    </source>
</reference>
<dbReference type="Pfam" id="PF13245">
    <property type="entry name" value="AAA_19"/>
    <property type="match status" value="1"/>
</dbReference>
<dbReference type="Proteomes" id="UP000298594">
    <property type="component" value="Chromosome"/>
</dbReference>
<dbReference type="InterPro" id="IPR041851">
    <property type="entry name" value="RecD_N_sf"/>
</dbReference>
<comment type="similarity">
    <text evidence="11">Belongs to the RecD family.</text>
</comment>
<dbReference type="GO" id="GO:0003677">
    <property type="term" value="F:DNA binding"/>
    <property type="evidence" value="ECO:0007669"/>
    <property type="project" value="UniProtKB-UniRule"/>
</dbReference>
<keyword evidence="8 11" id="KW-0238">DNA-binding</keyword>
<organism evidence="13 14">
    <name type="scientific">Buchnera aphidicola</name>
    <name type="common">Brachycaudus cardui</name>
    <dbReference type="NCBI Taxonomy" id="557993"/>
    <lineage>
        <taxon>Bacteria</taxon>
        <taxon>Pseudomonadati</taxon>
        <taxon>Pseudomonadota</taxon>
        <taxon>Gammaproteobacteria</taxon>
        <taxon>Enterobacterales</taxon>
        <taxon>Erwiniaceae</taxon>
        <taxon>Buchnera</taxon>
    </lineage>
</organism>
<dbReference type="InterPro" id="IPR050534">
    <property type="entry name" value="Coronavir_polyprotein_1ab"/>
</dbReference>
<evidence type="ECO:0000313" key="14">
    <source>
        <dbReference type="Proteomes" id="UP000298594"/>
    </source>
</evidence>
<feature type="domain" description="AAA+ ATPase" evidence="12">
    <location>
        <begin position="166"/>
        <end position="322"/>
    </location>
</feature>
<dbReference type="Gene3D" id="1.10.10.1020">
    <property type="entry name" value="RecBCD complex, subunit RecD, N-terminal domain"/>
    <property type="match status" value="1"/>
</dbReference>
<dbReference type="HAMAP" id="MF_01487">
    <property type="entry name" value="RecD"/>
    <property type="match status" value="1"/>
</dbReference>
<proteinExistence type="inferred from homology"/>
<dbReference type="InterPro" id="IPR027417">
    <property type="entry name" value="P-loop_NTPase"/>
</dbReference>
<evidence type="ECO:0000256" key="3">
    <source>
        <dbReference type="ARBA" id="ARBA00022763"/>
    </source>
</evidence>
<dbReference type="Pfam" id="PF13538">
    <property type="entry name" value="UvrD_C_2"/>
    <property type="match status" value="1"/>
</dbReference>
<dbReference type="CDD" id="cd17933">
    <property type="entry name" value="DEXSc_RecD-like"/>
    <property type="match status" value="1"/>
</dbReference>
<dbReference type="GO" id="GO:0000724">
    <property type="term" value="P:double-strand break repair via homologous recombination"/>
    <property type="evidence" value="ECO:0007669"/>
    <property type="project" value="UniProtKB-UniRule"/>
</dbReference>
<dbReference type="Pfam" id="PF21185">
    <property type="entry name" value="RecD_N"/>
    <property type="match status" value="1"/>
</dbReference>
<evidence type="ECO:0000313" key="13">
    <source>
        <dbReference type="EMBL" id="QCI20583.1"/>
    </source>
</evidence>
<evidence type="ECO:0000256" key="10">
    <source>
        <dbReference type="ARBA" id="ARBA00023235"/>
    </source>
</evidence>
<dbReference type="CDD" id="cd18809">
    <property type="entry name" value="SF1_C_RecD"/>
    <property type="match status" value="1"/>
</dbReference>
<keyword evidence="3 11" id="KW-0227">DNA damage</keyword>
<evidence type="ECO:0000256" key="2">
    <source>
        <dbReference type="ARBA" id="ARBA00022741"/>
    </source>
</evidence>
<evidence type="ECO:0000256" key="9">
    <source>
        <dbReference type="ARBA" id="ARBA00023204"/>
    </source>
</evidence>
<dbReference type="SUPFAM" id="SSF52540">
    <property type="entry name" value="P-loop containing nucleoside triphosphate hydrolases"/>
    <property type="match status" value="1"/>
</dbReference>
<comment type="function">
    <text evidence="11">A helicase/nuclease that prepares dsDNA breaks (DSB) for recombinational DNA repair. Binds to DSBs and unwinds DNA via a highly rapid and processive ATP-dependent bidirectional helicase activity. Unwinds dsDNA until it encounters a Chi (crossover hotspot instigator) sequence from the 3' direction. Cuts ssDNA a few nucleotides 3' to the Chi site. The properties and activities of the enzyme are changed at Chi. The Chi-altered holoenzyme produces a long 3'-ssDNA overhang and facilitates RecA-binding to the ssDNA for homologous DNA recombination and repair. Holoenzyme degrades any linearized DNA that is unable to undergo homologous recombination. In the holoenzyme this subunit has ssDNA-dependent ATPase and 5'-3' helicase activity. When added to pre-assembled RecBC greatly stimulates nuclease activity and augments holoenzyme processivity. Negatively regulates the RecA-loading ability of RecBCD.</text>
</comment>
<keyword evidence="1 11" id="KW-0540">Nuclease</keyword>
<dbReference type="SMART" id="SM00382">
    <property type="entry name" value="AAA"/>
    <property type="match status" value="1"/>
</dbReference>
<comment type="catalytic activity">
    <reaction evidence="11">
        <text>ATP + H2O = ADP + phosphate + H(+)</text>
        <dbReference type="Rhea" id="RHEA:13065"/>
        <dbReference type="ChEBI" id="CHEBI:15377"/>
        <dbReference type="ChEBI" id="CHEBI:15378"/>
        <dbReference type="ChEBI" id="CHEBI:30616"/>
        <dbReference type="ChEBI" id="CHEBI:43474"/>
        <dbReference type="ChEBI" id="CHEBI:456216"/>
        <dbReference type="EC" id="5.6.2.3"/>
    </reaction>
</comment>
<dbReference type="InterPro" id="IPR006344">
    <property type="entry name" value="RecD"/>
</dbReference>
<sequence>MIKLLKTAVIKKNIRPIDFYFSQLVAKKNSILMLVAACISYETNNGYTFLPIEYFEKNYFFSSTNKKFIEKILITLEKKINWSVELVKLLKHTSVSNGSHPTPIVLFNKKIYLYKMWKAESNILKYLYDKNKNNKIDYKKCSKILDNLFPKNIKNIQKIAVALTLINNITFIMGGPGTGKTTTILKIIIALIKNTSKEIKIQLSAPTGKAAIRLNEVIKNNIFDYYLLQKEKNYLPSSAITIHQLLGIQKISQKSFFNKNKLLDIDVLIIDETSMIDLLMMEKIFHAVSKNTKLIFIGDHNQLCPIESGSILKKIFYYANYGYNNKTLSILEKITKYKFLNKIYKMENNFIGNNICILKKNYRFNKNSGIYILSNAIYNENKETINSLFTNSIKNVFFHEINNMKEYQKMIKKITLYYNIFWEKINKKSNMHEIIESFQNHQILCMLNDGLFGVNMLNKQLEEYMYQKKIIQYFYADNQLWYIGKPIMITSNNKTLDLFNGNIGITNINNKGVIQVSFLKEKNIIQNIPINILKNYKTAWALTVHKAQGSEFMNTSLVLPNFYSDFLNKDILYTGVTRSRKTLNIFSNKDIFIKTIFNNRKKIDSINYL</sequence>
<feature type="binding site" evidence="11">
    <location>
        <begin position="174"/>
        <end position="181"/>
    </location>
    <ligand>
        <name>ATP</name>
        <dbReference type="ChEBI" id="CHEBI:30616"/>
    </ligand>
</feature>
<dbReference type="InterPro" id="IPR027785">
    <property type="entry name" value="UvrD-like_helicase_C"/>
</dbReference>
<evidence type="ECO:0000256" key="1">
    <source>
        <dbReference type="ARBA" id="ARBA00022722"/>
    </source>
</evidence>
<dbReference type="EC" id="5.6.2.3" evidence="11"/>
<dbReference type="GO" id="GO:0043139">
    <property type="term" value="F:5'-3' DNA helicase activity"/>
    <property type="evidence" value="ECO:0007669"/>
    <property type="project" value="UniProtKB-UniRule"/>
</dbReference>
<dbReference type="RefSeq" id="WP_158359751.1">
    <property type="nucleotide sequence ID" value="NZ_CP034879.1"/>
</dbReference>
<keyword evidence="9 11" id="KW-0234">DNA repair</keyword>
<dbReference type="InterPro" id="IPR049550">
    <property type="entry name" value="RecD_N"/>
</dbReference>
<dbReference type="GO" id="GO:0005524">
    <property type="term" value="F:ATP binding"/>
    <property type="evidence" value="ECO:0007669"/>
    <property type="project" value="UniProtKB-UniRule"/>
</dbReference>
<dbReference type="EMBL" id="CP034879">
    <property type="protein sequence ID" value="QCI20583.1"/>
    <property type="molecule type" value="Genomic_DNA"/>
</dbReference>
<dbReference type="InterPro" id="IPR003593">
    <property type="entry name" value="AAA+_ATPase"/>
</dbReference>
<dbReference type="OrthoDB" id="9803432at2"/>
<evidence type="ECO:0000256" key="11">
    <source>
        <dbReference type="HAMAP-Rule" id="MF_01487"/>
    </source>
</evidence>
<keyword evidence="2 11" id="KW-0547">Nucleotide-binding</keyword>
<gene>
    <name evidence="11 13" type="primary">recD</name>
    <name evidence="13" type="ORF">D9V67_02335</name>
</gene>
<evidence type="ECO:0000256" key="7">
    <source>
        <dbReference type="ARBA" id="ARBA00022840"/>
    </source>
</evidence>
<evidence type="ECO:0000259" key="12">
    <source>
        <dbReference type="SMART" id="SM00382"/>
    </source>
</evidence>
<evidence type="ECO:0000256" key="5">
    <source>
        <dbReference type="ARBA" id="ARBA00022806"/>
    </source>
</evidence>